<dbReference type="Proteomes" id="UP000029922">
    <property type="component" value="Unassembled WGS sequence"/>
</dbReference>
<dbReference type="InterPro" id="IPR029063">
    <property type="entry name" value="SAM-dependent_MTases_sf"/>
</dbReference>
<reference evidence="5 6" key="1">
    <citation type="journal article" date="2014" name="Genome Announc.">
        <title>Draft genome sequences of eight enterohepatic helicobacter species isolated from both laboratory and wild rodents.</title>
        <authorList>
            <person name="Sheh A."/>
            <person name="Shen Z."/>
            <person name="Fox J.G."/>
        </authorList>
    </citation>
    <scope>NUCLEOTIDE SEQUENCE [LARGE SCALE GENOMIC DNA]</scope>
    <source>
        <strain evidence="5 6">ST1</strain>
    </source>
</reference>
<protein>
    <submittedName>
        <fullName evidence="4 5">Adenine methyltransferase</fullName>
        <ecNumber evidence="4">2.1.1.171</ecNumber>
    </submittedName>
</protein>
<evidence type="ECO:0000256" key="1">
    <source>
        <dbReference type="ARBA" id="ARBA00022603"/>
    </source>
</evidence>
<dbReference type="OrthoDB" id="9803017at2"/>
<evidence type="ECO:0000313" key="6">
    <source>
        <dbReference type="Proteomes" id="UP000029922"/>
    </source>
</evidence>
<evidence type="ECO:0000313" key="5">
    <source>
        <dbReference type="EMBL" id="TLE00072.1"/>
    </source>
</evidence>
<organism evidence="4 7">
    <name type="scientific">Helicobacter muridarum</name>
    <dbReference type="NCBI Taxonomy" id="216"/>
    <lineage>
        <taxon>Bacteria</taxon>
        <taxon>Pseudomonadati</taxon>
        <taxon>Campylobacterota</taxon>
        <taxon>Epsilonproteobacteria</taxon>
        <taxon>Campylobacterales</taxon>
        <taxon>Helicobacteraceae</taxon>
        <taxon>Helicobacter</taxon>
    </lineage>
</organism>
<dbReference type="EMBL" id="UGJE01000002">
    <property type="protein sequence ID" value="STQ86080.1"/>
    <property type="molecule type" value="Genomic_DNA"/>
</dbReference>
<gene>
    <name evidence="4" type="primary">rsmD</name>
    <name evidence="5" type="ORF">LS73_005950</name>
    <name evidence="4" type="ORF">NCTC12714_00871</name>
</gene>
<sequence>MCSSSIEMINKQHKKESKSSFNITGGRYKGKRLYMHSNITTRPTKALVKKSFFDSMQDIIPNCIFIECFAGSGQMGFEAISRGAKKAIFFEKDLIAYNNLQENLRLFRCRENASTNHKNDMKILKSQSTLSLQSGQQIESYSIDFFDSSSILEDLSNLSEHIVMYLDPPFPSNTHDSSNVYDNILFFMQTFSNAFLHKIHILIIELMSNYPIYENIANFHISKISKFGKTTLIYFKH</sequence>
<name>A0A377PU90_9HELI</name>
<keyword evidence="1 4" id="KW-0489">Methyltransferase</keyword>
<dbReference type="Pfam" id="PF03602">
    <property type="entry name" value="Cons_hypoth95"/>
    <property type="match status" value="1"/>
</dbReference>
<evidence type="ECO:0000256" key="2">
    <source>
        <dbReference type="ARBA" id="ARBA00022679"/>
    </source>
</evidence>
<dbReference type="InterPro" id="IPR004398">
    <property type="entry name" value="RNA_MeTrfase_RsmD"/>
</dbReference>
<feature type="region of interest" description="Disordered" evidence="3">
    <location>
        <begin position="1"/>
        <end position="21"/>
    </location>
</feature>
<dbReference type="PANTHER" id="PTHR43542:SF1">
    <property type="entry name" value="METHYLTRANSFERASE"/>
    <property type="match status" value="1"/>
</dbReference>
<proteinExistence type="predicted"/>
<evidence type="ECO:0000313" key="4">
    <source>
        <dbReference type="EMBL" id="STQ86080.1"/>
    </source>
</evidence>
<reference evidence="4 7" key="2">
    <citation type="submission" date="2018-06" db="EMBL/GenBank/DDBJ databases">
        <authorList>
            <consortium name="Pathogen Informatics"/>
            <person name="Doyle S."/>
        </authorList>
    </citation>
    <scope>NUCLEOTIDE SEQUENCE [LARGE SCALE GENOMIC DNA]</scope>
    <source>
        <strain evidence="4 7">NCTC12714</strain>
    </source>
</reference>
<keyword evidence="2 4" id="KW-0808">Transferase</keyword>
<dbReference type="EMBL" id="JRPD02000011">
    <property type="protein sequence ID" value="TLE00072.1"/>
    <property type="molecule type" value="Genomic_DNA"/>
</dbReference>
<dbReference type="GO" id="GO:0052913">
    <property type="term" value="F:16S rRNA (guanine(966)-N(2))-methyltransferase activity"/>
    <property type="evidence" value="ECO:0007669"/>
    <property type="project" value="UniProtKB-EC"/>
</dbReference>
<dbReference type="EC" id="2.1.1.171" evidence="4"/>
<evidence type="ECO:0000256" key="3">
    <source>
        <dbReference type="SAM" id="MobiDB-lite"/>
    </source>
</evidence>
<keyword evidence="7" id="KW-1185">Reference proteome</keyword>
<evidence type="ECO:0000313" key="7">
    <source>
        <dbReference type="Proteomes" id="UP000255139"/>
    </source>
</evidence>
<dbReference type="RefSeq" id="WP_081955560.1">
    <property type="nucleotide sequence ID" value="NZ_FZML01000012.1"/>
</dbReference>
<dbReference type="AlphaFoldDB" id="A0A377PU90"/>
<accession>A0A377PU90</accession>
<dbReference type="PANTHER" id="PTHR43542">
    <property type="entry name" value="METHYLTRANSFERASE"/>
    <property type="match status" value="1"/>
</dbReference>
<dbReference type="Gene3D" id="3.40.50.150">
    <property type="entry name" value="Vaccinia Virus protein VP39"/>
    <property type="match status" value="1"/>
</dbReference>
<dbReference type="Proteomes" id="UP000255139">
    <property type="component" value="Unassembled WGS sequence"/>
</dbReference>
<dbReference type="SUPFAM" id="SSF53335">
    <property type="entry name" value="S-adenosyl-L-methionine-dependent methyltransferases"/>
    <property type="match status" value="1"/>
</dbReference>
<dbReference type="PIRSF" id="PIRSF004553">
    <property type="entry name" value="CHP00095"/>
    <property type="match status" value="1"/>
</dbReference>